<gene>
    <name evidence="6" type="ordered locus">Caur_2718</name>
</gene>
<dbReference type="Gene3D" id="3.40.630.30">
    <property type="match status" value="1"/>
</dbReference>
<organism evidence="6 7">
    <name type="scientific">Chloroflexus aurantiacus (strain ATCC 29366 / DSM 635 / J-10-fl)</name>
    <dbReference type="NCBI Taxonomy" id="324602"/>
    <lineage>
        <taxon>Bacteria</taxon>
        <taxon>Bacillati</taxon>
        <taxon>Chloroflexota</taxon>
        <taxon>Chloroflexia</taxon>
        <taxon>Chloroflexales</taxon>
        <taxon>Chloroflexineae</taxon>
        <taxon>Chloroflexaceae</taxon>
        <taxon>Chloroflexus</taxon>
    </lineage>
</organism>
<dbReference type="eggNOG" id="COG0456">
    <property type="taxonomic scope" value="Bacteria"/>
</dbReference>
<dbReference type="Pfam" id="PF00583">
    <property type="entry name" value="Acetyltransf_1"/>
    <property type="match status" value="1"/>
</dbReference>
<dbReference type="InParanoid" id="A9WJL9"/>
<dbReference type="SUPFAM" id="SSF55729">
    <property type="entry name" value="Acyl-CoA N-acyltransferases (Nat)"/>
    <property type="match status" value="1"/>
</dbReference>
<keyword evidence="4" id="KW-0012">Acyltransferase</keyword>
<dbReference type="EMBL" id="CP000909">
    <property type="protein sequence ID" value="ABY35923.1"/>
    <property type="molecule type" value="Genomic_DNA"/>
</dbReference>
<dbReference type="PANTHER" id="PTHR43420:SF44">
    <property type="entry name" value="ACETYLTRANSFERASE YPEA"/>
    <property type="match status" value="1"/>
</dbReference>
<dbReference type="GO" id="GO:0047921">
    <property type="term" value="F:aminoglycoside 2'-N-acetyltransferase activity"/>
    <property type="evidence" value="ECO:0000318"/>
    <property type="project" value="GO_Central"/>
</dbReference>
<reference evidence="7" key="1">
    <citation type="journal article" date="2011" name="BMC Genomics">
        <title>Complete genome sequence of the filamentous anoxygenic phototrophic bacterium Chloroflexus aurantiacus.</title>
        <authorList>
            <person name="Tang K.H."/>
            <person name="Barry K."/>
            <person name="Chertkov O."/>
            <person name="Dalin E."/>
            <person name="Han C.S."/>
            <person name="Hauser L.J."/>
            <person name="Honchak B.M."/>
            <person name="Karbach L.E."/>
            <person name="Land M.L."/>
            <person name="Lapidus A."/>
            <person name="Larimer F.W."/>
            <person name="Mikhailova N."/>
            <person name="Pitluck S."/>
            <person name="Pierson B.K."/>
            <person name="Blankenship R.E."/>
        </authorList>
    </citation>
    <scope>NUCLEOTIDE SEQUENCE [LARGE SCALE GENOMIC DNA]</scope>
    <source>
        <strain evidence="7">ATCC 29366 / DSM 635 / J-10-fl</strain>
    </source>
</reference>
<keyword evidence="2" id="KW-0963">Cytoplasm</keyword>
<dbReference type="PANTHER" id="PTHR43420">
    <property type="entry name" value="ACETYLTRANSFERASE"/>
    <property type="match status" value="1"/>
</dbReference>
<dbReference type="Proteomes" id="UP000002008">
    <property type="component" value="Chromosome"/>
</dbReference>
<dbReference type="InterPro" id="IPR000182">
    <property type="entry name" value="GNAT_dom"/>
</dbReference>
<evidence type="ECO:0000313" key="7">
    <source>
        <dbReference type="Proteomes" id="UP000002008"/>
    </source>
</evidence>
<evidence type="ECO:0000256" key="1">
    <source>
        <dbReference type="ARBA" id="ARBA00005395"/>
    </source>
</evidence>
<dbReference type="PATRIC" id="fig|324602.8.peg.3064"/>
<protein>
    <submittedName>
        <fullName evidence="6">Ribosomal-protein-alanine acetyltransferase</fullName>
    </submittedName>
</protein>
<name>A9WJL9_CHLAA</name>
<evidence type="ECO:0000256" key="2">
    <source>
        <dbReference type="ARBA" id="ARBA00022490"/>
    </source>
</evidence>
<dbReference type="AlphaFoldDB" id="A9WJL9"/>
<evidence type="ECO:0000256" key="4">
    <source>
        <dbReference type="ARBA" id="ARBA00023315"/>
    </source>
</evidence>
<dbReference type="PROSITE" id="PS51186">
    <property type="entry name" value="GNAT"/>
    <property type="match status" value="1"/>
</dbReference>
<dbReference type="EnsemblBacteria" id="ABY35923">
    <property type="protein sequence ID" value="ABY35923"/>
    <property type="gene ID" value="Caur_2718"/>
</dbReference>
<comment type="similarity">
    <text evidence="1">Belongs to the acetyltransferase family. RimI subfamily.</text>
</comment>
<sequence length="220" mass="24997">MYYFIEPMREEDIPAVQEIERQSQMAPWSALTYRREIRNRQSCRYVVARADTQLPDGTPPATDYPLLLRLLQRIGLVAPASTSTAPIVGYGGIWLNETSGHITTIAVAPAHRRRGVGELILNALIDGAYELNAQYLSLEVRVSNLTAQRLYLKYGFRPVGQRANYYVDNHEDALVMWTDPITTTSYKERLRELRRQLHERLRQQVDQVVVGSPSNGPTVG</sequence>
<evidence type="ECO:0000256" key="3">
    <source>
        <dbReference type="ARBA" id="ARBA00022679"/>
    </source>
</evidence>
<evidence type="ECO:0000259" key="5">
    <source>
        <dbReference type="PROSITE" id="PS51186"/>
    </source>
</evidence>
<accession>A9WJL9</accession>
<dbReference type="InterPro" id="IPR016181">
    <property type="entry name" value="Acyl_CoA_acyltransferase"/>
</dbReference>
<feature type="domain" description="N-acetyltransferase" evidence="5">
    <location>
        <begin position="3"/>
        <end position="181"/>
    </location>
</feature>
<dbReference type="InterPro" id="IPR006464">
    <property type="entry name" value="AcTrfase_RimI/Ard1"/>
</dbReference>
<dbReference type="KEGG" id="cau:Caur_2718"/>
<dbReference type="InterPro" id="IPR050680">
    <property type="entry name" value="YpeA/RimI_acetyltransf"/>
</dbReference>
<proteinExistence type="inferred from homology"/>
<evidence type="ECO:0000313" key="6">
    <source>
        <dbReference type="EMBL" id="ABY35923.1"/>
    </source>
</evidence>
<dbReference type="FunCoup" id="A9WJL9">
    <property type="interactions" value="393"/>
</dbReference>
<keyword evidence="7" id="KW-1185">Reference proteome</keyword>
<keyword evidence="3" id="KW-0808">Transferase</keyword>
<dbReference type="CDD" id="cd04301">
    <property type="entry name" value="NAT_SF"/>
    <property type="match status" value="1"/>
</dbReference>
<dbReference type="HOGENOM" id="CLU_013985_23_3_0"/>
<dbReference type="NCBIfam" id="TIGR01575">
    <property type="entry name" value="rimI"/>
    <property type="match status" value="1"/>
</dbReference>
<dbReference type="STRING" id="324602.Caur_2718"/>